<feature type="region of interest" description="Disordered" evidence="1">
    <location>
        <begin position="1"/>
        <end position="71"/>
    </location>
</feature>
<name>E3N6U4_CAERE</name>
<evidence type="ECO:0000313" key="2">
    <source>
        <dbReference type="EMBL" id="EFO88281.1"/>
    </source>
</evidence>
<dbReference type="Gene3D" id="1.10.510.10">
    <property type="entry name" value="Transferase(Phosphotransferase) domain 1"/>
    <property type="match status" value="1"/>
</dbReference>
<dbReference type="InterPro" id="IPR011009">
    <property type="entry name" value="Kinase-like_dom_sf"/>
</dbReference>
<dbReference type="CTD" id="9808043"/>
<dbReference type="GeneID" id="9808043"/>
<dbReference type="Gene3D" id="3.30.200.20">
    <property type="entry name" value="Phosphorylase Kinase, domain 1"/>
    <property type="match status" value="1"/>
</dbReference>
<dbReference type="PROSITE" id="PS00107">
    <property type="entry name" value="PROTEIN_KINASE_ATP"/>
    <property type="match status" value="1"/>
</dbReference>
<dbReference type="InterPro" id="IPR017441">
    <property type="entry name" value="Protein_kinase_ATP_BS"/>
</dbReference>
<gene>
    <name evidence="2" type="ORF">CRE_08503</name>
</gene>
<accession>E3N6U4</accession>
<dbReference type="GO" id="GO:0004672">
    <property type="term" value="F:protein kinase activity"/>
    <property type="evidence" value="ECO:0007669"/>
    <property type="project" value="InterPro"/>
</dbReference>
<feature type="compositionally biased region" description="Polar residues" evidence="1">
    <location>
        <begin position="1"/>
        <end position="40"/>
    </location>
</feature>
<feature type="compositionally biased region" description="Polar residues" evidence="1">
    <location>
        <begin position="48"/>
        <end position="64"/>
    </location>
</feature>
<dbReference type="EMBL" id="DS268543">
    <property type="protein sequence ID" value="EFO88281.1"/>
    <property type="molecule type" value="Genomic_DNA"/>
</dbReference>
<dbReference type="InterPro" id="IPR000719">
    <property type="entry name" value="Prot_kinase_dom"/>
</dbReference>
<dbReference type="PROSITE" id="PS50011">
    <property type="entry name" value="PROTEIN_KINASE_DOM"/>
    <property type="match status" value="1"/>
</dbReference>
<dbReference type="CDD" id="cd00180">
    <property type="entry name" value="PKc"/>
    <property type="match status" value="1"/>
</dbReference>
<sequence length="362" mass="41476">MATQQPSNENARPASNNVRNTRQAQNENNSGPSHRNTATGQPRKRNNTRQLQPLQTNSNVTNSPRPKRRNLTLEASQGIIRIGGSVGDYRIKEKLGEGDNGFCYVAELKDKSAIVALKFQDKKENGAMIENELRLLKKVQGNDAMMKYIENFTYGSYNVIVTNLLYCDLKSQLAHNQKLSSHNTLRIGYELFTALDWLRKKRVVHRDLHSGNVFFDKKFSKAVIGDFGCSEMEKRNELGLKFHDLNHISHRVNDGEEYRFLDDAISILFLMLELCGSRSLFQDGNIEKMVKKKKKLFKKPADALIKETNKFMIPIVFELRRQFNEPRPTHTKLLTVIVKQTVPGFDPKKKYETNTSPPLHLV</sequence>
<dbReference type="PANTHER" id="PTHR24347">
    <property type="entry name" value="SERINE/THREONINE-PROTEIN KINASE"/>
    <property type="match status" value="1"/>
</dbReference>
<dbReference type="AlphaFoldDB" id="E3N6U4"/>
<dbReference type="Proteomes" id="UP000008281">
    <property type="component" value="Unassembled WGS sequence"/>
</dbReference>
<organism evidence="3">
    <name type="scientific">Caenorhabditis remanei</name>
    <name type="common">Caenorhabditis vulgaris</name>
    <dbReference type="NCBI Taxonomy" id="31234"/>
    <lineage>
        <taxon>Eukaryota</taxon>
        <taxon>Metazoa</taxon>
        <taxon>Ecdysozoa</taxon>
        <taxon>Nematoda</taxon>
        <taxon>Chromadorea</taxon>
        <taxon>Rhabditida</taxon>
        <taxon>Rhabditina</taxon>
        <taxon>Rhabditomorpha</taxon>
        <taxon>Rhabditoidea</taxon>
        <taxon>Rhabditidae</taxon>
        <taxon>Peloderinae</taxon>
        <taxon>Caenorhabditis</taxon>
    </lineage>
</organism>
<dbReference type="KEGG" id="crq:GCK72_023048"/>
<evidence type="ECO:0000256" key="1">
    <source>
        <dbReference type="SAM" id="MobiDB-lite"/>
    </source>
</evidence>
<dbReference type="SUPFAM" id="SSF56112">
    <property type="entry name" value="Protein kinase-like (PK-like)"/>
    <property type="match status" value="1"/>
</dbReference>
<dbReference type="eggNOG" id="KOG0032">
    <property type="taxonomic scope" value="Eukaryota"/>
</dbReference>
<dbReference type="OrthoDB" id="3269467at2759"/>
<reference evidence="2" key="1">
    <citation type="submission" date="2007-07" db="EMBL/GenBank/DDBJ databases">
        <title>PCAP assembly of the Caenorhabditis remanei genome.</title>
        <authorList>
            <consortium name="The Caenorhabditis remanei Sequencing Consortium"/>
            <person name="Wilson R.K."/>
        </authorList>
    </citation>
    <scope>NUCLEOTIDE SEQUENCE [LARGE SCALE GENOMIC DNA]</scope>
    <source>
        <strain evidence="2">PB4641</strain>
    </source>
</reference>
<dbReference type="RefSeq" id="XP_003095861.2">
    <property type="nucleotide sequence ID" value="XM_003095813.2"/>
</dbReference>
<dbReference type="HOGENOM" id="CLU_765572_0_0_1"/>
<evidence type="ECO:0000313" key="3">
    <source>
        <dbReference type="Proteomes" id="UP000008281"/>
    </source>
</evidence>
<proteinExistence type="predicted"/>
<keyword evidence="3" id="KW-1185">Reference proteome</keyword>
<dbReference type="GO" id="GO:0005524">
    <property type="term" value="F:ATP binding"/>
    <property type="evidence" value="ECO:0007669"/>
    <property type="project" value="UniProtKB-UniRule"/>
</dbReference>
<dbReference type="STRING" id="31234.E3N6U4"/>
<protein>
    <submittedName>
        <fullName evidence="2">Uncharacterized protein</fullName>
    </submittedName>
</protein>
<dbReference type="SMART" id="SM00220">
    <property type="entry name" value="S_TKc"/>
    <property type="match status" value="1"/>
</dbReference>
<dbReference type="Pfam" id="PF00069">
    <property type="entry name" value="Pkinase"/>
    <property type="match status" value="1"/>
</dbReference>